<evidence type="ECO:0000259" key="1">
    <source>
        <dbReference type="Pfam" id="PF00005"/>
    </source>
</evidence>
<name>W1YSD5_9ZZZZ</name>
<feature type="domain" description="ABC transporter" evidence="1">
    <location>
        <begin position="4"/>
        <end position="54"/>
    </location>
</feature>
<dbReference type="AlphaFoldDB" id="W1YSD5"/>
<dbReference type="EMBL" id="AZMM01000619">
    <property type="protein sequence ID" value="ETJ45382.1"/>
    <property type="molecule type" value="Genomic_DNA"/>
</dbReference>
<protein>
    <submittedName>
        <fullName evidence="2">ABC transporter, ATP-binding protein</fullName>
    </submittedName>
</protein>
<organism evidence="2">
    <name type="scientific">human gut metagenome</name>
    <dbReference type="NCBI Taxonomy" id="408170"/>
    <lineage>
        <taxon>unclassified sequences</taxon>
        <taxon>metagenomes</taxon>
        <taxon>organismal metagenomes</taxon>
    </lineage>
</organism>
<gene>
    <name evidence="2" type="ORF">Q604_UNBC00619G0001</name>
</gene>
<feature type="non-terminal residue" evidence="2">
    <location>
        <position position="107"/>
    </location>
</feature>
<comment type="caution">
    <text evidence="2">The sequence shown here is derived from an EMBL/GenBank/DDBJ whole genome shotgun (WGS) entry which is preliminary data.</text>
</comment>
<dbReference type="Pfam" id="PF00005">
    <property type="entry name" value="ABC_tran"/>
    <property type="match status" value="1"/>
</dbReference>
<accession>W1YSD5</accession>
<keyword evidence="2" id="KW-0547">Nucleotide-binding</keyword>
<dbReference type="PANTHER" id="PTHR42855:SF1">
    <property type="entry name" value="ABC TRANSPORTER DOMAIN-CONTAINING PROTEIN"/>
    <property type="match status" value="1"/>
</dbReference>
<dbReference type="GO" id="GO:0016887">
    <property type="term" value="F:ATP hydrolysis activity"/>
    <property type="evidence" value="ECO:0007669"/>
    <property type="project" value="InterPro"/>
</dbReference>
<dbReference type="InterPro" id="IPR051309">
    <property type="entry name" value="ABCF_ATPase"/>
</dbReference>
<keyword evidence="2" id="KW-0067">ATP-binding</keyword>
<evidence type="ECO:0000313" key="2">
    <source>
        <dbReference type="EMBL" id="ETJ45382.1"/>
    </source>
</evidence>
<feature type="non-terminal residue" evidence="2">
    <location>
        <position position="1"/>
    </location>
</feature>
<proteinExistence type="predicted"/>
<sequence length="107" mass="12382">WQVEQEARIILTKLGFPEMDQKVDMLSGGQKRRLALGQALLYPCDLLLLDEPTNHLDEDSIDWLESYLSARQGGLLISTHDRYFLDSVCNGILELSNRRMYQYDGNY</sequence>
<dbReference type="PANTHER" id="PTHR42855">
    <property type="entry name" value="ABC TRANSPORTER ATP-BINDING SUBUNIT"/>
    <property type="match status" value="1"/>
</dbReference>
<dbReference type="SUPFAM" id="SSF52540">
    <property type="entry name" value="P-loop containing nucleoside triphosphate hydrolases"/>
    <property type="match status" value="1"/>
</dbReference>
<dbReference type="InterPro" id="IPR003439">
    <property type="entry name" value="ABC_transporter-like_ATP-bd"/>
</dbReference>
<dbReference type="InterPro" id="IPR027417">
    <property type="entry name" value="P-loop_NTPase"/>
</dbReference>
<dbReference type="GO" id="GO:0005524">
    <property type="term" value="F:ATP binding"/>
    <property type="evidence" value="ECO:0007669"/>
    <property type="project" value="UniProtKB-KW"/>
</dbReference>
<reference evidence="2" key="1">
    <citation type="submission" date="2013-12" db="EMBL/GenBank/DDBJ databases">
        <title>A Varibaculum cambriense genome reconstructed from a premature infant gut community with otherwise low bacterial novelty that shifts toward anaerobic metabolism during the third week of life.</title>
        <authorList>
            <person name="Brown C.T."/>
            <person name="Sharon I."/>
            <person name="Thomas B.C."/>
            <person name="Castelle C.J."/>
            <person name="Morowitz M.J."/>
            <person name="Banfield J.F."/>
        </authorList>
    </citation>
    <scope>NUCLEOTIDE SEQUENCE</scope>
</reference>
<dbReference type="Gene3D" id="3.40.50.300">
    <property type="entry name" value="P-loop containing nucleotide triphosphate hydrolases"/>
    <property type="match status" value="1"/>
</dbReference>